<dbReference type="AlphaFoldDB" id="A0A0U4WPJ0"/>
<dbReference type="PROSITE" id="PS00356">
    <property type="entry name" value="HTH_LACI_1"/>
    <property type="match status" value="1"/>
</dbReference>
<sequence>MAKKSGKTLTAAVNPGAPTLIDVARVAGVSPITVSRALNRPEIVSEAARTKVLAAVQATGYVPNLLAGGLASNRSRLVALFVPTIVHSIFAETVQALMARLSQAGYQTLLGLTGYSAEQEEQLLAAVLGRKPDGIVLTGTLHTVASRQRLATAGIPVVESWDLGEAPLDMQVGFSHEAVGRAQAEHLQARGYRRFAVVSVDDPRALRRCRSLVARLAELGLPTPPVEILPAPALVESGRAGLRQLLARGETFDVVVCSSDTVAQGVMAEAASRGLRLPEDLAVLGFGNLSSAAQMHPALSSVSVEGDRMGTLAAEALLQRFSEGGCPREAVRIDTGFHIIDRATT</sequence>
<dbReference type="CDD" id="cd01392">
    <property type="entry name" value="HTH_LacI"/>
    <property type="match status" value="1"/>
</dbReference>
<reference evidence="5 6" key="1">
    <citation type="submission" date="2016-01" db="EMBL/GenBank/DDBJ databases">
        <title>Annotation of Pseudomonas oryzihabitans USDA-ARS-USMARC-56511.</title>
        <authorList>
            <person name="Harhay G.P."/>
            <person name="Harhay D.M."/>
            <person name="Smith T.P.L."/>
            <person name="Bono J.L."/>
            <person name="Heaton M.P."/>
            <person name="Clawson M.L."/>
            <person name="Chitko-Mckown C.G."/>
            <person name="Capik S.F."/>
            <person name="DeDonder K.D."/>
            <person name="Apley M.D."/>
            <person name="Lubbers B.V."/>
            <person name="White B.J."/>
            <person name="Larson R.L."/>
        </authorList>
    </citation>
    <scope>NUCLEOTIDE SEQUENCE [LARGE SCALE GENOMIC DNA]</scope>
    <source>
        <strain evidence="5 6">USDA-ARS-USMARC-56511</strain>
    </source>
</reference>
<evidence type="ECO:0000313" key="5">
    <source>
        <dbReference type="EMBL" id="ALZ86572.1"/>
    </source>
</evidence>
<gene>
    <name evidence="5" type="ORF">APT59_21035</name>
</gene>
<dbReference type="PANTHER" id="PTHR30146:SF33">
    <property type="entry name" value="TRANSCRIPTIONAL REGULATOR"/>
    <property type="match status" value="1"/>
</dbReference>
<dbReference type="InterPro" id="IPR028082">
    <property type="entry name" value="Peripla_BP_I"/>
</dbReference>
<dbReference type="Gene3D" id="3.40.50.2300">
    <property type="match status" value="2"/>
</dbReference>
<dbReference type="SMART" id="SM00354">
    <property type="entry name" value="HTH_LACI"/>
    <property type="match status" value="1"/>
</dbReference>
<name>A0A0U4WPJ0_9PSED</name>
<dbReference type="InterPro" id="IPR010982">
    <property type="entry name" value="Lambda_DNA-bd_dom_sf"/>
</dbReference>
<dbReference type="SUPFAM" id="SSF53822">
    <property type="entry name" value="Periplasmic binding protein-like I"/>
    <property type="match status" value="1"/>
</dbReference>
<dbReference type="Gene3D" id="1.10.260.40">
    <property type="entry name" value="lambda repressor-like DNA-binding domains"/>
    <property type="match status" value="1"/>
</dbReference>
<accession>A0A0U4WPJ0</accession>
<dbReference type="RefSeq" id="WP_059316620.1">
    <property type="nucleotide sequence ID" value="NZ_CP013987.1"/>
</dbReference>
<dbReference type="Pfam" id="PF13377">
    <property type="entry name" value="Peripla_BP_3"/>
    <property type="match status" value="1"/>
</dbReference>
<dbReference type="Pfam" id="PF00356">
    <property type="entry name" value="LacI"/>
    <property type="match status" value="1"/>
</dbReference>
<evidence type="ECO:0000256" key="2">
    <source>
        <dbReference type="ARBA" id="ARBA00023125"/>
    </source>
</evidence>
<proteinExistence type="predicted"/>
<feature type="domain" description="HTH lacI-type" evidence="4">
    <location>
        <begin position="18"/>
        <end position="72"/>
    </location>
</feature>
<keyword evidence="1" id="KW-0805">Transcription regulation</keyword>
<dbReference type="GO" id="GO:0003700">
    <property type="term" value="F:DNA-binding transcription factor activity"/>
    <property type="evidence" value="ECO:0007669"/>
    <property type="project" value="TreeGrafter"/>
</dbReference>
<evidence type="ECO:0000259" key="4">
    <source>
        <dbReference type="PROSITE" id="PS50932"/>
    </source>
</evidence>
<organism evidence="5 6">
    <name type="scientific">Pseudomonas oryzihabitans</name>
    <dbReference type="NCBI Taxonomy" id="47885"/>
    <lineage>
        <taxon>Bacteria</taxon>
        <taxon>Pseudomonadati</taxon>
        <taxon>Pseudomonadota</taxon>
        <taxon>Gammaproteobacteria</taxon>
        <taxon>Pseudomonadales</taxon>
        <taxon>Pseudomonadaceae</taxon>
        <taxon>Pseudomonas</taxon>
    </lineage>
</organism>
<dbReference type="InterPro" id="IPR046335">
    <property type="entry name" value="LacI/GalR-like_sensor"/>
</dbReference>
<dbReference type="InterPro" id="IPR000843">
    <property type="entry name" value="HTH_LacI"/>
</dbReference>
<dbReference type="GO" id="GO:0000976">
    <property type="term" value="F:transcription cis-regulatory region binding"/>
    <property type="evidence" value="ECO:0007669"/>
    <property type="project" value="TreeGrafter"/>
</dbReference>
<dbReference type="SUPFAM" id="SSF47413">
    <property type="entry name" value="lambda repressor-like DNA-binding domains"/>
    <property type="match status" value="1"/>
</dbReference>
<dbReference type="PROSITE" id="PS50932">
    <property type="entry name" value="HTH_LACI_2"/>
    <property type="match status" value="1"/>
</dbReference>
<evidence type="ECO:0000256" key="1">
    <source>
        <dbReference type="ARBA" id="ARBA00023015"/>
    </source>
</evidence>
<dbReference type="KEGG" id="por:APT59_21035"/>
<dbReference type="EMBL" id="CP013987">
    <property type="protein sequence ID" value="ALZ86572.1"/>
    <property type="molecule type" value="Genomic_DNA"/>
</dbReference>
<protein>
    <submittedName>
        <fullName evidence="5">GntR family transcriptional regulator</fullName>
    </submittedName>
</protein>
<dbReference type="PANTHER" id="PTHR30146">
    <property type="entry name" value="LACI-RELATED TRANSCRIPTIONAL REPRESSOR"/>
    <property type="match status" value="1"/>
</dbReference>
<dbReference type="Proteomes" id="UP000064137">
    <property type="component" value="Chromosome"/>
</dbReference>
<evidence type="ECO:0000313" key="6">
    <source>
        <dbReference type="Proteomes" id="UP000064137"/>
    </source>
</evidence>
<dbReference type="CDD" id="cd01575">
    <property type="entry name" value="PBP1_GntR"/>
    <property type="match status" value="1"/>
</dbReference>
<evidence type="ECO:0000256" key="3">
    <source>
        <dbReference type="ARBA" id="ARBA00023163"/>
    </source>
</evidence>
<dbReference type="OrthoDB" id="5621819at2"/>
<keyword evidence="3" id="KW-0804">Transcription</keyword>
<keyword evidence="2" id="KW-0238">DNA-binding</keyword>